<gene>
    <name evidence="19 20" type="primary">LOC100205490</name>
</gene>
<dbReference type="Pfam" id="PF00970">
    <property type="entry name" value="FAD_binding_6"/>
    <property type="match status" value="1"/>
</dbReference>
<evidence type="ECO:0000256" key="5">
    <source>
        <dbReference type="ARBA" id="ARBA00022575"/>
    </source>
</evidence>
<dbReference type="CDD" id="cd08922">
    <property type="entry name" value="FHb-globin"/>
    <property type="match status" value="1"/>
</dbReference>
<evidence type="ECO:0000256" key="2">
    <source>
        <dbReference type="ARBA" id="ARBA00001974"/>
    </source>
</evidence>
<dbReference type="InterPro" id="IPR001709">
    <property type="entry name" value="Flavoprot_Pyr_Nucl_cyt_Rdtase"/>
</dbReference>
<dbReference type="Gene3D" id="1.10.490.10">
    <property type="entry name" value="Globins"/>
    <property type="match status" value="1"/>
</dbReference>
<keyword evidence="9" id="KW-0274">FAD</keyword>
<dbReference type="Gene3D" id="3.40.50.80">
    <property type="entry name" value="Nucleotide-binding domain of ferredoxin-NADP reductase (FNR) module"/>
    <property type="match status" value="1"/>
</dbReference>
<feature type="domain" description="Globin" evidence="16">
    <location>
        <begin position="13"/>
        <end position="157"/>
    </location>
</feature>
<keyword evidence="10" id="KW-0521">NADP</keyword>
<dbReference type="InterPro" id="IPR017938">
    <property type="entry name" value="Riboflavin_synthase-like_b-brl"/>
</dbReference>
<keyword evidence="12" id="KW-0520">NAD</keyword>
<dbReference type="PANTHER" id="PTHR43396">
    <property type="entry name" value="FLAVOHEMOPROTEIN"/>
    <property type="match status" value="1"/>
</dbReference>
<dbReference type="PROSITE" id="PS01033">
    <property type="entry name" value="GLOBIN"/>
    <property type="match status" value="1"/>
</dbReference>
<dbReference type="RefSeq" id="XP_065648589.1">
    <property type="nucleotide sequence ID" value="XM_065792517.1"/>
</dbReference>
<dbReference type="InterPro" id="IPR012292">
    <property type="entry name" value="Globin/Proto"/>
</dbReference>
<comment type="similarity">
    <text evidence="15">Belongs to the globin family.</text>
</comment>
<dbReference type="SUPFAM" id="SSF52343">
    <property type="entry name" value="Ferredoxin reductase-like, C-terminal NADP-linked domain"/>
    <property type="match status" value="1"/>
</dbReference>
<evidence type="ECO:0000256" key="3">
    <source>
        <dbReference type="ARBA" id="ARBA00006401"/>
    </source>
</evidence>
<evidence type="ECO:0000256" key="7">
    <source>
        <dbReference type="ARBA" id="ARBA00022630"/>
    </source>
</evidence>
<reference evidence="19 20" key="1">
    <citation type="submission" date="2025-05" db="UniProtKB">
        <authorList>
            <consortium name="RefSeq"/>
        </authorList>
    </citation>
    <scope>IDENTIFICATION</scope>
</reference>
<dbReference type="Proteomes" id="UP001652625">
    <property type="component" value="Chromosome 03"/>
</dbReference>
<evidence type="ECO:0000256" key="9">
    <source>
        <dbReference type="ARBA" id="ARBA00022827"/>
    </source>
</evidence>
<evidence type="ECO:0000256" key="10">
    <source>
        <dbReference type="ARBA" id="ARBA00022857"/>
    </source>
</evidence>
<proteinExistence type="inferred from homology"/>
<comment type="catalytic activity">
    <reaction evidence="13">
        <text>2 nitric oxide + NADH + 2 O2 = 2 nitrate + NAD(+) + H(+)</text>
        <dbReference type="Rhea" id="RHEA:19469"/>
        <dbReference type="ChEBI" id="CHEBI:15378"/>
        <dbReference type="ChEBI" id="CHEBI:15379"/>
        <dbReference type="ChEBI" id="CHEBI:16480"/>
        <dbReference type="ChEBI" id="CHEBI:17632"/>
        <dbReference type="ChEBI" id="CHEBI:57540"/>
        <dbReference type="ChEBI" id="CHEBI:57945"/>
        <dbReference type="EC" id="1.14.12.17"/>
    </reaction>
</comment>
<evidence type="ECO:0000313" key="20">
    <source>
        <dbReference type="RefSeq" id="XP_065648590.1"/>
    </source>
</evidence>
<name>A0ABM4BHS9_HYDVU</name>
<dbReference type="Gene3D" id="2.40.30.10">
    <property type="entry name" value="Translation factors"/>
    <property type="match status" value="1"/>
</dbReference>
<feature type="domain" description="FAD-binding FR-type" evidence="17">
    <location>
        <begin position="170"/>
        <end position="285"/>
    </location>
</feature>
<dbReference type="CDD" id="cd06184">
    <property type="entry name" value="flavohem_like_fad_nad_binding"/>
    <property type="match status" value="1"/>
</dbReference>
<dbReference type="InterPro" id="IPR008333">
    <property type="entry name" value="Cbr1-like_FAD-bd_dom"/>
</dbReference>
<sequence length="428" mass="48275">MIMSQHLNESPRCLSESSIRLLKSTSATLSTEGTKVTSRMYEIMLSNYPIVKNLFNTSHIHMNGGSNAVSPQAQALANAVFRFAANADNLTALQDMLKLIAHKHVSFNILPEHYPIVGNCLLRAIKDVLQDAVTDEVMEAWREGYDYLADLFIEMENDIKEQNKMKGGWVGFKPLIVSEKIKETEDITSFILKAPNGEDLPDFLSGQYISIRIPNGKIEKVEHDIVRNYSLSSMCCRKFFKISIKKEVSSKLLSPDGIASAYFHNIVNVGNEVLVGNPCGTFFLKKDLSSHILISAGVGLTPMISMIETLLSTNDNYNQILFIHCAKSEAHFAMKQHVEELCKNTRLTTHVFYSKEHEVKELESKIITHNNHLTKEVLESIVSVPSNHNYYICGPSRFLHFVKGALEEMNVSAEKINYEYFGPTQEYL</sequence>
<keyword evidence="5" id="KW-0216">Detoxification</keyword>
<accession>A0ABM4BHS9</accession>
<evidence type="ECO:0000256" key="13">
    <source>
        <dbReference type="ARBA" id="ARBA00048649"/>
    </source>
</evidence>
<comment type="catalytic activity">
    <reaction evidence="14">
        <text>2 nitric oxide + NADPH + 2 O2 = 2 nitrate + NADP(+) + H(+)</text>
        <dbReference type="Rhea" id="RHEA:19465"/>
        <dbReference type="ChEBI" id="CHEBI:15378"/>
        <dbReference type="ChEBI" id="CHEBI:15379"/>
        <dbReference type="ChEBI" id="CHEBI:16480"/>
        <dbReference type="ChEBI" id="CHEBI:17632"/>
        <dbReference type="ChEBI" id="CHEBI:57783"/>
        <dbReference type="ChEBI" id="CHEBI:58349"/>
        <dbReference type="EC" id="1.14.12.17"/>
    </reaction>
</comment>
<keyword evidence="7" id="KW-0285">Flavoprotein</keyword>
<comment type="cofactor">
    <cofactor evidence="2">
        <name>FAD</name>
        <dbReference type="ChEBI" id="CHEBI:57692"/>
    </cofactor>
</comment>
<evidence type="ECO:0000259" key="17">
    <source>
        <dbReference type="PROSITE" id="PS51384"/>
    </source>
</evidence>
<comment type="cofactor">
    <cofactor evidence="1">
        <name>heme b</name>
        <dbReference type="ChEBI" id="CHEBI:60344"/>
    </cofactor>
</comment>
<dbReference type="RefSeq" id="XP_065648590.1">
    <property type="nucleotide sequence ID" value="XM_065792518.1"/>
</dbReference>
<dbReference type="InterPro" id="IPR039261">
    <property type="entry name" value="FNR_nucleotide-bd"/>
</dbReference>
<evidence type="ECO:0000313" key="18">
    <source>
        <dbReference type="Proteomes" id="UP001652625"/>
    </source>
</evidence>
<keyword evidence="6 15" id="KW-0349">Heme</keyword>
<dbReference type="PANTHER" id="PTHR43396:SF3">
    <property type="entry name" value="FLAVOHEMOPROTEIN"/>
    <property type="match status" value="1"/>
</dbReference>
<keyword evidence="15" id="KW-0813">Transport</keyword>
<keyword evidence="11" id="KW-0408">Iron</keyword>
<dbReference type="PRINTS" id="PR00371">
    <property type="entry name" value="FPNCR"/>
</dbReference>
<dbReference type="SUPFAM" id="SSF46458">
    <property type="entry name" value="Globin-like"/>
    <property type="match status" value="1"/>
</dbReference>
<evidence type="ECO:0000256" key="12">
    <source>
        <dbReference type="ARBA" id="ARBA00023027"/>
    </source>
</evidence>
<evidence type="ECO:0000256" key="4">
    <source>
        <dbReference type="ARBA" id="ARBA00012229"/>
    </source>
</evidence>
<dbReference type="Pfam" id="PF00042">
    <property type="entry name" value="Globin"/>
    <property type="match status" value="1"/>
</dbReference>
<evidence type="ECO:0000256" key="8">
    <source>
        <dbReference type="ARBA" id="ARBA00022723"/>
    </source>
</evidence>
<dbReference type="InterPro" id="IPR001433">
    <property type="entry name" value="OxRdtase_FAD/NAD-bd"/>
</dbReference>
<dbReference type="EC" id="1.14.12.17" evidence="4"/>
<dbReference type="InterPro" id="IPR000971">
    <property type="entry name" value="Globin"/>
</dbReference>
<protein>
    <recommendedName>
        <fullName evidence="4">nitric oxide dioxygenase</fullName>
        <ecNumber evidence="4">1.14.12.17</ecNumber>
    </recommendedName>
</protein>
<keyword evidence="8" id="KW-0479">Metal-binding</keyword>
<keyword evidence="15" id="KW-0561">Oxygen transport</keyword>
<organism evidence="18 20">
    <name type="scientific">Hydra vulgaris</name>
    <name type="common">Hydra</name>
    <name type="synonym">Hydra attenuata</name>
    <dbReference type="NCBI Taxonomy" id="6087"/>
    <lineage>
        <taxon>Eukaryota</taxon>
        <taxon>Metazoa</taxon>
        <taxon>Cnidaria</taxon>
        <taxon>Hydrozoa</taxon>
        <taxon>Hydroidolina</taxon>
        <taxon>Anthoathecata</taxon>
        <taxon>Aplanulata</taxon>
        <taxon>Hydridae</taxon>
        <taxon>Hydra</taxon>
    </lineage>
</organism>
<evidence type="ECO:0000256" key="6">
    <source>
        <dbReference type="ARBA" id="ARBA00022617"/>
    </source>
</evidence>
<dbReference type="SUPFAM" id="SSF63380">
    <property type="entry name" value="Riboflavin synthase domain-like"/>
    <property type="match status" value="1"/>
</dbReference>
<evidence type="ECO:0000313" key="19">
    <source>
        <dbReference type="RefSeq" id="XP_065648589.1"/>
    </source>
</evidence>
<dbReference type="PROSITE" id="PS51384">
    <property type="entry name" value="FAD_FR"/>
    <property type="match status" value="1"/>
</dbReference>
<dbReference type="InterPro" id="IPR017927">
    <property type="entry name" value="FAD-bd_FR_type"/>
</dbReference>
<dbReference type="Pfam" id="PF00175">
    <property type="entry name" value="NAD_binding_1"/>
    <property type="match status" value="1"/>
</dbReference>
<dbReference type="InterPro" id="IPR009050">
    <property type="entry name" value="Globin-like_sf"/>
</dbReference>
<keyword evidence="18" id="KW-1185">Reference proteome</keyword>
<dbReference type="GeneID" id="100205490"/>
<evidence type="ECO:0000256" key="15">
    <source>
        <dbReference type="RuleBase" id="RU000356"/>
    </source>
</evidence>
<comment type="similarity">
    <text evidence="3">In the C-terminal section; belongs to the flavoprotein pyridine nucleotide cytochrome reductase family.</text>
</comment>
<evidence type="ECO:0000259" key="16">
    <source>
        <dbReference type="PROSITE" id="PS01033"/>
    </source>
</evidence>
<evidence type="ECO:0000256" key="1">
    <source>
        <dbReference type="ARBA" id="ARBA00001970"/>
    </source>
</evidence>
<evidence type="ECO:0000256" key="11">
    <source>
        <dbReference type="ARBA" id="ARBA00023004"/>
    </source>
</evidence>
<evidence type="ECO:0000256" key="14">
    <source>
        <dbReference type="ARBA" id="ARBA00049433"/>
    </source>
</evidence>